<dbReference type="AlphaFoldDB" id="A0A3P8Z753"/>
<keyword evidence="3" id="KW-1185">Reference proteome</keyword>
<evidence type="ECO:0000256" key="1">
    <source>
        <dbReference type="SAM" id="MobiDB-lite"/>
    </source>
</evidence>
<evidence type="ECO:0000313" key="3">
    <source>
        <dbReference type="Proteomes" id="UP000265140"/>
    </source>
</evidence>
<reference evidence="2" key="3">
    <citation type="submission" date="2025-08" db="UniProtKB">
        <authorList>
            <consortium name="Ensembl"/>
        </authorList>
    </citation>
    <scope>IDENTIFICATION</scope>
</reference>
<reference evidence="2" key="2">
    <citation type="submission" date="2020-02" db="EMBL/GenBank/DDBJ databases">
        <title>Esox lucius (northern pike) genome, fEsoLuc1, primary haplotype.</title>
        <authorList>
            <person name="Myers G."/>
            <person name="Karagic N."/>
            <person name="Meyer A."/>
            <person name="Pippel M."/>
            <person name="Reichard M."/>
            <person name="Winkler S."/>
            <person name="Tracey A."/>
            <person name="Sims Y."/>
            <person name="Howe K."/>
            <person name="Rhie A."/>
            <person name="Formenti G."/>
            <person name="Durbin R."/>
            <person name="Fedrigo O."/>
            <person name="Jarvis E.D."/>
        </authorList>
    </citation>
    <scope>NUCLEOTIDE SEQUENCE [LARGE SCALE GENOMIC DNA]</scope>
</reference>
<sequence length="80" mass="8702">LQTPPQRCKSGPTSQGRHSCSSSSPDLRQACTPSPCRGSGHLGRHKTAVGRGREKVKVSEQMERKLTKCLKLHEDSATMS</sequence>
<proteinExistence type="predicted"/>
<dbReference type="Ensembl" id="ENSELUT00000043204.3">
    <property type="protein sequence ID" value="ENSELUP00000024634.3"/>
    <property type="gene ID" value="ENSELUG00000000990.3"/>
</dbReference>
<protein>
    <submittedName>
        <fullName evidence="2">Uncharacterized protein</fullName>
    </submittedName>
</protein>
<organism evidence="2 3">
    <name type="scientific">Esox lucius</name>
    <name type="common">Northern pike</name>
    <dbReference type="NCBI Taxonomy" id="8010"/>
    <lineage>
        <taxon>Eukaryota</taxon>
        <taxon>Metazoa</taxon>
        <taxon>Chordata</taxon>
        <taxon>Craniata</taxon>
        <taxon>Vertebrata</taxon>
        <taxon>Euteleostomi</taxon>
        <taxon>Actinopterygii</taxon>
        <taxon>Neopterygii</taxon>
        <taxon>Teleostei</taxon>
        <taxon>Protacanthopterygii</taxon>
        <taxon>Esociformes</taxon>
        <taxon>Esocidae</taxon>
        <taxon>Esox</taxon>
    </lineage>
</organism>
<reference evidence="2" key="4">
    <citation type="submission" date="2025-09" db="UniProtKB">
        <authorList>
            <consortium name="Ensembl"/>
        </authorList>
    </citation>
    <scope>IDENTIFICATION</scope>
</reference>
<feature type="compositionally biased region" description="Basic and acidic residues" evidence="1">
    <location>
        <begin position="51"/>
        <end position="60"/>
    </location>
</feature>
<feature type="compositionally biased region" description="Polar residues" evidence="1">
    <location>
        <begin position="1"/>
        <end position="26"/>
    </location>
</feature>
<dbReference type="Bgee" id="ENSELUG00000000990">
    <property type="expression patterns" value="Expressed in pharyngeal gill"/>
</dbReference>
<dbReference type="InParanoid" id="A0A3P8Z753"/>
<accession>A0A3P8Z753</accession>
<name>A0A3P8Z753_ESOLU</name>
<feature type="region of interest" description="Disordered" evidence="1">
    <location>
        <begin position="1"/>
        <end position="60"/>
    </location>
</feature>
<dbReference type="Proteomes" id="UP000265140">
    <property type="component" value="Chromosome 3"/>
</dbReference>
<reference evidence="3" key="1">
    <citation type="journal article" date="2014" name="PLoS ONE">
        <title>The genome and linkage map of the northern pike (Esox lucius): conserved synteny revealed between the salmonid sister group and the Neoteleostei.</title>
        <authorList>
            <person name="Rondeau E.B."/>
            <person name="Minkley D.R."/>
            <person name="Leong J.S."/>
            <person name="Messmer A.M."/>
            <person name="Jantzen J.R."/>
            <person name="von Schalburg K.R."/>
            <person name="Lemon C."/>
            <person name="Bird N.H."/>
            <person name="Koop B.F."/>
        </authorList>
    </citation>
    <scope>NUCLEOTIDE SEQUENCE</scope>
</reference>
<evidence type="ECO:0000313" key="2">
    <source>
        <dbReference type="Ensembl" id="ENSELUP00000024634.3"/>
    </source>
</evidence>
<dbReference type="GeneTree" id="ENSGT00940000177724"/>